<feature type="binding site" evidence="4">
    <location>
        <begin position="277"/>
        <end position="279"/>
    </location>
    <ligand>
        <name>acetyl-CoA</name>
        <dbReference type="ChEBI" id="CHEBI:57288"/>
        <label>2</label>
    </ligand>
</feature>
<feature type="binding site" evidence="4">
    <location>
        <position position="39"/>
    </location>
    <ligand>
        <name>1D-myo-inositol 2-(L-cysteinylamino)-2-deoxy-alpha-D-glucopyranoside</name>
        <dbReference type="ChEBI" id="CHEBI:58887"/>
    </ligand>
</feature>
<comment type="subunit">
    <text evidence="4">Monomer.</text>
</comment>
<dbReference type="PIRSF" id="PIRSF021524">
    <property type="entry name" value="MSH_acetyltransferase"/>
    <property type="match status" value="1"/>
</dbReference>
<keyword evidence="2 4" id="KW-0677">Repeat</keyword>
<evidence type="ECO:0000256" key="3">
    <source>
        <dbReference type="ARBA" id="ARBA00023315"/>
    </source>
</evidence>
<dbReference type="GO" id="GO:0010125">
    <property type="term" value="P:mycothiol biosynthetic process"/>
    <property type="evidence" value="ECO:0007669"/>
    <property type="project" value="UniProtKB-UniRule"/>
</dbReference>
<dbReference type="RefSeq" id="WP_134503454.1">
    <property type="nucleotide sequence ID" value="NZ_SOEY01000021.1"/>
</dbReference>
<dbReference type="CDD" id="cd04301">
    <property type="entry name" value="NAT_SF"/>
    <property type="match status" value="1"/>
</dbReference>
<protein>
    <recommendedName>
        <fullName evidence="4">Mycothiol acetyltransferase</fullName>
        <shortName evidence="4">MSH acetyltransferase</shortName>
        <ecNumber evidence="4">2.3.1.189</ecNumber>
    </recommendedName>
    <alternativeName>
        <fullName evidence="4">Mycothiol synthase</fullName>
    </alternativeName>
</protein>
<dbReference type="AlphaFoldDB" id="A0A4R8UWR5"/>
<dbReference type="NCBIfam" id="TIGR03448">
    <property type="entry name" value="mycothiol_MshD"/>
    <property type="match status" value="1"/>
</dbReference>
<dbReference type="InterPro" id="IPR000182">
    <property type="entry name" value="GNAT_dom"/>
</dbReference>
<dbReference type="Proteomes" id="UP000298173">
    <property type="component" value="Unassembled WGS sequence"/>
</dbReference>
<dbReference type="GO" id="GO:0035447">
    <property type="term" value="F:mycothiol synthase activity"/>
    <property type="evidence" value="ECO:0007669"/>
    <property type="project" value="UniProtKB-UniRule"/>
</dbReference>
<organism evidence="6 7">
    <name type="scientific">Cryobacterium glaciale</name>
    <dbReference type="NCBI Taxonomy" id="1259145"/>
    <lineage>
        <taxon>Bacteria</taxon>
        <taxon>Bacillati</taxon>
        <taxon>Actinomycetota</taxon>
        <taxon>Actinomycetes</taxon>
        <taxon>Micrococcales</taxon>
        <taxon>Microbacteriaceae</taxon>
        <taxon>Cryobacterium</taxon>
    </lineage>
</organism>
<evidence type="ECO:0000256" key="1">
    <source>
        <dbReference type="ARBA" id="ARBA00022679"/>
    </source>
</evidence>
<dbReference type="PROSITE" id="PS51186">
    <property type="entry name" value="GNAT"/>
    <property type="match status" value="1"/>
</dbReference>
<evidence type="ECO:0000313" key="7">
    <source>
        <dbReference type="Proteomes" id="UP000298173"/>
    </source>
</evidence>
<comment type="caution">
    <text evidence="6">The sequence shown here is derived from an EMBL/GenBank/DDBJ whole genome shotgun (WGS) entry which is preliminary data.</text>
</comment>
<evidence type="ECO:0000259" key="5">
    <source>
        <dbReference type="PROSITE" id="PS51186"/>
    </source>
</evidence>
<accession>A0A4R8UWR5</accession>
<feature type="binding site" evidence="4">
    <location>
        <position position="273"/>
    </location>
    <ligand>
        <name>1D-myo-inositol 2-(L-cysteinylamino)-2-deoxy-alpha-D-glucopyranoside</name>
        <dbReference type="ChEBI" id="CHEBI:58887"/>
    </ligand>
</feature>
<reference evidence="6 7" key="1">
    <citation type="submission" date="2019-03" db="EMBL/GenBank/DDBJ databases">
        <title>Genomics of glacier-inhabiting Cryobacterium strains.</title>
        <authorList>
            <person name="Liu Q."/>
            <person name="Xin Y.-H."/>
        </authorList>
    </citation>
    <scope>NUCLEOTIDE SEQUENCE [LARGE SCALE GENOMIC DNA]</scope>
    <source>
        <strain evidence="6 7">HLT2-23</strain>
    </source>
</reference>
<dbReference type="EC" id="2.3.1.189" evidence="4"/>
<dbReference type="SUPFAM" id="SSF55729">
    <property type="entry name" value="Acyl-CoA N-acyltransferases (Nat)"/>
    <property type="match status" value="1"/>
</dbReference>
<dbReference type="PANTHER" id="PTHR43420">
    <property type="entry name" value="ACETYLTRANSFERASE"/>
    <property type="match status" value="1"/>
</dbReference>
<dbReference type="InterPro" id="IPR050680">
    <property type="entry name" value="YpeA/RimI_acetyltransf"/>
</dbReference>
<feature type="binding site" evidence="4">
    <location>
        <begin position="106"/>
        <end position="108"/>
    </location>
    <ligand>
        <name>acetyl-CoA</name>
        <dbReference type="ChEBI" id="CHEBI:57288"/>
        <label>1</label>
    </ligand>
</feature>
<dbReference type="Pfam" id="PF00583">
    <property type="entry name" value="Acetyltransf_1"/>
    <property type="match status" value="1"/>
</dbReference>
<feature type="domain" description="N-acetyltransferase" evidence="5">
    <location>
        <begin position="202"/>
        <end position="342"/>
    </location>
</feature>
<comment type="function">
    <text evidence="4">Catalyzes the transfer of acetyl from acetyl-CoA to desacetylmycothiol (Cys-GlcN-Ins) to form mycothiol.</text>
</comment>
<feature type="binding site" evidence="4">
    <location>
        <position position="226"/>
    </location>
    <ligand>
        <name>1D-myo-inositol 2-(L-cysteinylamino)-2-deoxy-alpha-D-glucopyranoside</name>
        <dbReference type="ChEBI" id="CHEBI:58887"/>
    </ligand>
</feature>
<evidence type="ECO:0000256" key="4">
    <source>
        <dbReference type="HAMAP-Rule" id="MF_01698"/>
    </source>
</evidence>
<feature type="binding site" evidence="4">
    <location>
        <begin position="284"/>
        <end position="290"/>
    </location>
    <ligand>
        <name>acetyl-CoA</name>
        <dbReference type="ChEBI" id="CHEBI:57288"/>
        <label>2</label>
    </ligand>
</feature>
<keyword evidence="3 4" id="KW-0012">Acyltransferase</keyword>
<dbReference type="EMBL" id="SOEY01000021">
    <property type="protein sequence ID" value="TFB71961.1"/>
    <property type="molecule type" value="Genomic_DNA"/>
</dbReference>
<comment type="similarity">
    <text evidence="4">Belongs to the acetyltransferase family. MshD subfamily.</text>
</comment>
<comment type="catalytic activity">
    <reaction evidence="4">
        <text>1D-myo-inositol 2-(L-cysteinylamino)-2-deoxy-alpha-D-glucopyranoside + acetyl-CoA = mycothiol + CoA + H(+)</text>
        <dbReference type="Rhea" id="RHEA:26172"/>
        <dbReference type="ChEBI" id="CHEBI:15378"/>
        <dbReference type="ChEBI" id="CHEBI:16768"/>
        <dbReference type="ChEBI" id="CHEBI:57287"/>
        <dbReference type="ChEBI" id="CHEBI:57288"/>
        <dbReference type="ChEBI" id="CHEBI:58887"/>
        <dbReference type="EC" id="2.3.1.189"/>
    </reaction>
</comment>
<feature type="binding site" evidence="4">
    <location>
        <position position="266"/>
    </location>
    <ligand>
        <name>1D-myo-inositol 2-(L-cysteinylamino)-2-deoxy-alpha-D-glucopyranoside</name>
        <dbReference type="ChEBI" id="CHEBI:58887"/>
    </ligand>
</feature>
<keyword evidence="7" id="KW-1185">Reference proteome</keyword>
<name>A0A4R8UWR5_9MICO</name>
<dbReference type="HAMAP" id="MF_01698">
    <property type="entry name" value="MshD"/>
    <property type="match status" value="1"/>
</dbReference>
<keyword evidence="1 4" id="KW-0808">Transferase</keyword>
<dbReference type="InterPro" id="IPR017813">
    <property type="entry name" value="Mycothiol_AcTrfase"/>
</dbReference>
<feature type="binding site" evidence="4">
    <location>
        <position position="311"/>
    </location>
    <ligand>
        <name>1D-myo-inositol 2-(L-cysteinylamino)-2-deoxy-alpha-D-glucopyranoside</name>
        <dbReference type="ChEBI" id="CHEBI:58887"/>
    </ligand>
</feature>
<dbReference type="OrthoDB" id="3208058at2"/>
<dbReference type="InterPro" id="IPR016181">
    <property type="entry name" value="Acyl_CoA_acyltransferase"/>
</dbReference>
<sequence>MSGFRILSALKPADAAGLAEFHRVAASALAFDGYAPFNEQALFDLQAGLRTAYLVTVPGMAVSPASDIGDEVAESDDVADEVAESDDVASSIVVGAALGGRGEIDLVISPEYRRRGYGRDAVRELAATEPNGLTAWSHGDHPAARALATELRFVAARTLLELRKPLVAAGETPQAGAAETSAGTTAAAGEAGAGASALEGISAFRVGSDDAEWVALNALVFATHPEQGAMTEADLTARQAESWFNADDFLILRDADSRMIGYNWLKVDGAMGEIYVVGVHPDAAGRGLGRALMQAGLHRLVAAGCTTAALYVEADSLGPVHLYRALGFADHTVDVQYRRLPD</sequence>
<dbReference type="Gene3D" id="3.40.630.30">
    <property type="match status" value="1"/>
</dbReference>
<gene>
    <name evidence="4 6" type="primary">mshD</name>
    <name evidence="6" type="ORF">E3O06_11075</name>
</gene>
<proteinExistence type="inferred from homology"/>
<comment type="caution">
    <text evidence="4">Lacks conserved residue(s) required for the propagation of feature annotation.</text>
</comment>
<evidence type="ECO:0000313" key="6">
    <source>
        <dbReference type="EMBL" id="TFB71961.1"/>
    </source>
</evidence>
<evidence type="ECO:0000256" key="2">
    <source>
        <dbReference type="ARBA" id="ARBA00022737"/>
    </source>
</evidence>